<dbReference type="Pfam" id="PF08570">
    <property type="entry name" value="DUF1761"/>
    <property type="match status" value="1"/>
</dbReference>
<protein>
    <submittedName>
        <fullName evidence="1">Uncharacterized protein</fullName>
    </submittedName>
</protein>
<evidence type="ECO:0000313" key="2">
    <source>
        <dbReference type="Proteomes" id="UP000238350"/>
    </source>
</evidence>
<evidence type="ECO:0000313" key="1">
    <source>
        <dbReference type="EMBL" id="PRT54678.1"/>
    </source>
</evidence>
<dbReference type="EMBL" id="NDIQ01000021">
    <property type="protein sequence ID" value="PRT54678.1"/>
    <property type="molecule type" value="Genomic_DNA"/>
</dbReference>
<organism evidence="1 2">
    <name type="scientific">Wickerhamiella sorbophila</name>
    <dbReference type="NCBI Taxonomy" id="45607"/>
    <lineage>
        <taxon>Eukaryota</taxon>
        <taxon>Fungi</taxon>
        <taxon>Dikarya</taxon>
        <taxon>Ascomycota</taxon>
        <taxon>Saccharomycotina</taxon>
        <taxon>Dipodascomycetes</taxon>
        <taxon>Dipodascales</taxon>
        <taxon>Trichomonascaceae</taxon>
        <taxon>Wickerhamiella</taxon>
    </lineage>
</organism>
<dbReference type="InterPro" id="IPR013879">
    <property type="entry name" value="DUF1761"/>
</dbReference>
<reference evidence="1 2" key="1">
    <citation type="submission" date="2017-04" db="EMBL/GenBank/DDBJ databases">
        <title>Genome sequencing of [Candida] sorbophila.</title>
        <authorList>
            <person name="Ahn J.O."/>
        </authorList>
    </citation>
    <scope>NUCLEOTIDE SEQUENCE [LARGE SCALE GENOMIC DNA]</scope>
    <source>
        <strain evidence="1 2">DS02</strain>
    </source>
</reference>
<dbReference type="RefSeq" id="XP_024664623.1">
    <property type="nucleotide sequence ID" value="XM_024808855.1"/>
</dbReference>
<gene>
    <name evidence="1" type="ORF">B9G98_02298</name>
</gene>
<accession>A0A2T0FI55</accession>
<dbReference type="GeneID" id="36516046"/>
<keyword evidence="2" id="KW-1185">Reference proteome</keyword>
<dbReference type="PANTHER" id="PTHR40638:SF1">
    <property type="entry name" value="UPF0591 MEMBRANE PROTEIN C15E1.02C"/>
    <property type="match status" value="1"/>
</dbReference>
<dbReference type="Proteomes" id="UP000238350">
    <property type="component" value="Unassembled WGS sequence"/>
</dbReference>
<dbReference type="OrthoDB" id="2344991at2759"/>
<comment type="caution">
    <text evidence="1">The sequence shown here is derived from an EMBL/GenBank/DDBJ whole genome shotgun (WGS) entry which is preliminary data.</text>
</comment>
<name>A0A2T0FI55_9ASCO</name>
<dbReference type="PANTHER" id="PTHR40638">
    <property type="entry name" value="UPF0591 MEMBRANE PROTEIN C15E1.02C"/>
    <property type="match status" value="1"/>
</dbReference>
<sequence length="154" mass="15687">MSLAINESFPAISPAAVAVGALYSHATSFILNRPVLGAAFQKARASSSLGQAVRSDETASAAIALTSSSLVSLSQSYAVSALLKLANVTTYKAATIVGTLLFAVNSGPALVNGLFVNKQNLDAIAAHAAVSLLDTVGLSLVLTWWSGAETPLLQ</sequence>
<proteinExistence type="predicted"/>
<dbReference type="AlphaFoldDB" id="A0A2T0FI55"/>